<dbReference type="Proteomes" id="UP000001745">
    <property type="component" value="Unassembled WGS sequence"/>
</dbReference>
<evidence type="ECO:0000313" key="4">
    <source>
        <dbReference type="Proteomes" id="UP000001745"/>
    </source>
</evidence>
<reference evidence="4" key="1">
    <citation type="journal article" date="2015" name="Genome Announc.">
        <title>Genome sequence of the AIDS-associated pathogen Penicillium marneffei (ATCC18224) and its near taxonomic relative Talaromyces stipitatus (ATCC10500).</title>
        <authorList>
            <person name="Nierman W.C."/>
            <person name="Fedorova-Abrams N.D."/>
            <person name="Andrianopoulos A."/>
        </authorList>
    </citation>
    <scope>NUCLEOTIDE SEQUENCE [LARGE SCALE GENOMIC DNA]</scope>
    <source>
        <strain evidence="4">ATCC 10500 / CBS 375.48 / QM 6759 / NRRL 1006</strain>
    </source>
</reference>
<dbReference type="AlphaFoldDB" id="B8MUZ0"/>
<dbReference type="VEuPathDB" id="FungiDB:TSTA_110110"/>
<evidence type="ECO:0000256" key="2">
    <source>
        <dbReference type="SAM" id="MobiDB-lite"/>
    </source>
</evidence>
<keyword evidence="1" id="KW-0040">ANK repeat</keyword>
<dbReference type="RefSeq" id="XP_002488587.1">
    <property type="nucleotide sequence ID" value="XM_002488542.1"/>
</dbReference>
<name>B8MUZ0_TALSN</name>
<dbReference type="SMART" id="SM00248">
    <property type="entry name" value="ANK"/>
    <property type="match status" value="2"/>
</dbReference>
<feature type="region of interest" description="Disordered" evidence="2">
    <location>
        <begin position="1"/>
        <end position="21"/>
    </location>
</feature>
<organism evidence="3 4">
    <name type="scientific">Talaromyces stipitatus (strain ATCC 10500 / CBS 375.48 / QM 6759 / NRRL 1006)</name>
    <name type="common">Penicillium stipitatum</name>
    <dbReference type="NCBI Taxonomy" id="441959"/>
    <lineage>
        <taxon>Eukaryota</taxon>
        <taxon>Fungi</taxon>
        <taxon>Dikarya</taxon>
        <taxon>Ascomycota</taxon>
        <taxon>Pezizomycotina</taxon>
        <taxon>Eurotiomycetes</taxon>
        <taxon>Eurotiomycetidae</taxon>
        <taxon>Eurotiales</taxon>
        <taxon>Trichocomaceae</taxon>
        <taxon>Talaromyces</taxon>
        <taxon>Talaromyces sect. Talaromyces</taxon>
    </lineage>
</organism>
<dbReference type="HOGENOM" id="CLU_763284_0_0_1"/>
<dbReference type="GeneID" id="8107243"/>
<proteinExistence type="predicted"/>
<protein>
    <submittedName>
        <fullName evidence="3">Uncharacterized protein</fullName>
    </submittedName>
</protein>
<dbReference type="Pfam" id="PF12796">
    <property type="entry name" value="Ank_2"/>
    <property type="match status" value="1"/>
</dbReference>
<dbReference type="InParanoid" id="B8MUZ0"/>
<evidence type="ECO:0000313" key="3">
    <source>
        <dbReference type="EMBL" id="EED11831.1"/>
    </source>
</evidence>
<accession>B8MUZ0</accession>
<dbReference type="InterPro" id="IPR036770">
    <property type="entry name" value="Ankyrin_rpt-contain_sf"/>
</dbReference>
<keyword evidence="4" id="KW-1185">Reference proteome</keyword>
<dbReference type="Gene3D" id="1.25.40.20">
    <property type="entry name" value="Ankyrin repeat-containing domain"/>
    <property type="match status" value="1"/>
</dbReference>
<dbReference type="SUPFAM" id="SSF48403">
    <property type="entry name" value="Ankyrin repeat"/>
    <property type="match status" value="1"/>
</dbReference>
<sequence length="363" mass="41151">MLGGGSQGKQDKEDDMQGGSILDSSPEGIFQRLLPIIQNVPGAYFEIRDFLIAQLDPNVADPVCKNTPLHHYASVRDLDIVRKLVARGANLYFRNIHNVSPLDLAVMNGDTDMVEVMCKEATEVMRTATKQKQNDPSNNELIKKFCWEKLNAYFGDVESFLKGLRDSDSIIYGDFPLWVLTQGKCSPEGKNLCLDIYSDTGGYWWLQSFLSLHGYGKERSALLFNGQPMIIWYNQERNKMVSVTKTENTTSINAVFSSIKTTGFANFITGRRIYCLFPYLTLQLHETYSWEKTNVEENSILAFAEHKCLSEASLKNQFLAKMFEDRSAGDEQTLRIGLYDGENGYVEKAQKHEKVFSVSEMTN</sequence>
<gene>
    <name evidence="3" type="ORF">TSTA_110110</name>
</gene>
<dbReference type="EMBL" id="EQ962661">
    <property type="protein sequence ID" value="EED11831.1"/>
    <property type="molecule type" value="Genomic_DNA"/>
</dbReference>
<dbReference type="OrthoDB" id="539213at2759"/>
<feature type="repeat" description="ANK" evidence="1">
    <location>
        <begin position="64"/>
        <end position="96"/>
    </location>
</feature>
<dbReference type="PROSITE" id="PS50088">
    <property type="entry name" value="ANK_REPEAT"/>
    <property type="match status" value="1"/>
</dbReference>
<evidence type="ECO:0000256" key="1">
    <source>
        <dbReference type="PROSITE-ProRule" id="PRU00023"/>
    </source>
</evidence>
<dbReference type="InterPro" id="IPR002110">
    <property type="entry name" value="Ankyrin_rpt"/>
</dbReference>